<dbReference type="InterPro" id="IPR037365">
    <property type="entry name" value="Slowmo/Ups"/>
</dbReference>
<dbReference type="AlphaFoldDB" id="V9KNF6"/>
<name>V9KNF6_CALMI</name>
<reference evidence="3" key="4">
    <citation type="submission" date="2025-05" db="UniProtKB">
        <authorList>
            <consortium name="Ensembl"/>
        </authorList>
    </citation>
    <scope>IDENTIFICATION</scope>
</reference>
<keyword evidence="4" id="KW-1185">Reference proteome</keyword>
<dbReference type="Proteomes" id="UP000314986">
    <property type="component" value="Unassembled WGS sequence"/>
</dbReference>
<dbReference type="EMBL" id="JW867222">
    <property type="protein sequence ID" value="AFO99739.1"/>
    <property type="molecule type" value="mRNA"/>
</dbReference>
<sequence length="176" mass="20440">MVIAVQIRRMYRYPFENVVDTHLNKYPTPLEKHITDVKIIEEKTDASTGVVYRRSLATCSNVIPLFLRRFQDLKVNCIHLEEESWLDMRQRIMNVKSRCVSWTHYATLREESVFKASVENPNWTEFAQHGKVSVTGVGPFNGVLELFAQTFLNRVVKQSVNIMETILREKCGCPFA</sequence>
<dbReference type="PROSITE" id="PS50904">
    <property type="entry name" value="PRELI_MSF1"/>
    <property type="match status" value="1"/>
</dbReference>
<reference evidence="4" key="2">
    <citation type="journal article" date="2007" name="PLoS Biol.">
        <title>Survey sequencing and comparative analysis of the elephant shark (Callorhinchus milii) genome.</title>
        <authorList>
            <person name="Venkatesh B."/>
            <person name="Kirkness E.F."/>
            <person name="Loh Y.H."/>
            <person name="Halpern A.L."/>
            <person name="Lee A.P."/>
            <person name="Johnson J."/>
            <person name="Dandona N."/>
            <person name="Viswanathan L.D."/>
            <person name="Tay A."/>
            <person name="Venter J.C."/>
            <person name="Strausberg R.L."/>
            <person name="Brenner S."/>
        </authorList>
    </citation>
    <scope>NUCLEOTIDE SEQUENCE [LARGE SCALE GENOMIC DNA]</scope>
</reference>
<dbReference type="GeneTree" id="ENSGT00950000182810"/>
<evidence type="ECO:0000313" key="4">
    <source>
        <dbReference type="Proteomes" id="UP000314986"/>
    </source>
</evidence>
<dbReference type="RefSeq" id="XP_042196084.1">
    <property type="nucleotide sequence ID" value="XM_042340150.1"/>
</dbReference>
<dbReference type="OrthoDB" id="407630at2759"/>
<accession>V9KNF6</accession>
<reference evidence="4" key="1">
    <citation type="journal article" date="2006" name="Science">
        <title>Ancient noncoding elements conserved in the human genome.</title>
        <authorList>
            <person name="Venkatesh B."/>
            <person name="Kirkness E.F."/>
            <person name="Loh Y.H."/>
            <person name="Halpern A.L."/>
            <person name="Lee A.P."/>
            <person name="Johnson J."/>
            <person name="Dandona N."/>
            <person name="Viswanathan L.D."/>
            <person name="Tay A."/>
            <person name="Venter J.C."/>
            <person name="Strausberg R.L."/>
            <person name="Brenner S."/>
        </authorList>
    </citation>
    <scope>NUCLEOTIDE SEQUENCE [LARGE SCALE GENOMIC DNA]</scope>
</reference>
<evidence type="ECO:0000313" key="3">
    <source>
        <dbReference type="Ensembl" id="ENSCMIP00000012813.1"/>
    </source>
</evidence>
<feature type="domain" description="PRELI/MSF1" evidence="1">
    <location>
        <begin position="1"/>
        <end position="175"/>
    </location>
</feature>
<dbReference type="PANTHER" id="PTHR11158">
    <property type="entry name" value="MSF1/PX19 RELATED"/>
    <property type="match status" value="1"/>
</dbReference>
<dbReference type="GO" id="GO:0005758">
    <property type="term" value="C:mitochondrial intermembrane space"/>
    <property type="evidence" value="ECO:0007669"/>
    <property type="project" value="InterPro"/>
</dbReference>
<dbReference type="RefSeq" id="XP_042196085.1">
    <property type="nucleotide sequence ID" value="XM_042340151.1"/>
</dbReference>
<reference evidence="2 4" key="3">
    <citation type="journal article" date="2014" name="Nature">
        <title>Elephant shark genome provides unique insights into gnathostome evolution.</title>
        <authorList>
            <consortium name="International Elephant Shark Genome Sequencing Consortium"/>
            <person name="Venkatesh B."/>
            <person name="Lee A.P."/>
            <person name="Ravi V."/>
            <person name="Maurya A.K."/>
            <person name="Lian M.M."/>
            <person name="Swann J.B."/>
            <person name="Ohta Y."/>
            <person name="Flajnik M.F."/>
            <person name="Sutoh Y."/>
            <person name="Kasahara M."/>
            <person name="Hoon S."/>
            <person name="Gangu V."/>
            <person name="Roy S.W."/>
            <person name="Irimia M."/>
            <person name="Korzh V."/>
            <person name="Kondrychyn I."/>
            <person name="Lim Z.W."/>
            <person name="Tay B.H."/>
            <person name="Tohari S."/>
            <person name="Kong K.W."/>
            <person name="Ho S."/>
            <person name="Lorente-Galdos B."/>
            <person name="Quilez J."/>
            <person name="Marques-Bonet T."/>
            <person name="Raney B.J."/>
            <person name="Ingham P.W."/>
            <person name="Tay A."/>
            <person name="Hillier L.W."/>
            <person name="Minx P."/>
            <person name="Boehm T."/>
            <person name="Wilson R.K."/>
            <person name="Brenner S."/>
            <person name="Warren W.C."/>
        </authorList>
    </citation>
    <scope>NUCLEOTIDE SEQUENCE</scope>
    <source>
        <tissue evidence="2">Intestine</tissue>
    </source>
</reference>
<dbReference type="GeneID" id="103183703"/>
<dbReference type="OMA" id="CRNVVPE"/>
<proteinExistence type="evidence at transcript level"/>
<dbReference type="Ensembl" id="ENSCMIT00000013104.1">
    <property type="protein sequence ID" value="ENSCMIP00000012813.1"/>
    <property type="gene ID" value="ENSCMIG00000006501.1"/>
</dbReference>
<protein>
    <submittedName>
        <fullName evidence="2">PRELI domain-containing protein 2</fullName>
    </submittedName>
</protein>
<evidence type="ECO:0000313" key="2">
    <source>
        <dbReference type="EMBL" id="AFO99739.1"/>
    </source>
</evidence>
<dbReference type="InterPro" id="IPR006797">
    <property type="entry name" value="PRELI/MSF1_dom"/>
</dbReference>
<gene>
    <name evidence="3" type="primary">LOC103183703</name>
</gene>
<dbReference type="Pfam" id="PF04707">
    <property type="entry name" value="PRELI"/>
    <property type="match status" value="1"/>
</dbReference>
<organism evidence="2">
    <name type="scientific">Callorhinchus milii</name>
    <name type="common">Ghost shark</name>
    <dbReference type="NCBI Taxonomy" id="7868"/>
    <lineage>
        <taxon>Eukaryota</taxon>
        <taxon>Metazoa</taxon>
        <taxon>Chordata</taxon>
        <taxon>Craniata</taxon>
        <taxon>Vertebrata</taxon>
        <taxon>Chondrichthyes</taxon>
        <taxon>Holocephali</taxon>
        <taxon>Chimaeriformes</taxon>
        <taxon>Callorhinchidae</taxon>
        <taxon>Callorhinchus</taxon>
    </lineage>
</organism>
<evidence type="ECO:0000259" key="1">
    <source>
        <dbReference type="PROSITE" id="PS50904"/>
    </source>
</evidence>